<keyword evidence="2" id="KW-1185">Reference proteome</keyword>
<dbReference type="EMBL" id="JH370133">
    <property type="protein sequence ID" value="ELA42265.1"/>
    <property type="molecule type" value="Genomic_DNA"/>
</dbReference>
<dbReference type="STRING" id="993615.L2GP29"/>
<dbReference type="SMART" id="SM00028">
    <property type="entry name" value="TPR"/>
    <property type="match status" value="2"/>
</dbReference>
<dbReference type="VEuPathDB" id="MicrosporidiaDB:VICG_00664"/>
<dbReference type="RefSeq" id="XP_007604116.1">
    <property type="nucleotide sequence ID" value="XM_007604054.1"/>
</dbReference>
<dbReference type="InterPro" id="IPR019734">
    <property type="entry name" value="TPR_rpt"/>
</dbReference>
<dbReference type="SUPFAM" id="SSF48452">
    <property type="entry name" value="TPR-like"/>
    <property type="match status" value="1"/>
</dbReference>
<dbReference type="GeneID" id="19881381"/>
<evidence type="ECO:0000313" key="2">
    <source>
        <dbReference type="Proteomes" id="UP000011082"/>
    </source>
</evidence>
<dbReference type="HOGENOM" id="CLU_069888_0_0_1"/>
<dbReference type="InterPro" id="IPR011990">
    <property type="entry name" value="TPR-like_helical_dom_sf"/>
</dbReference>
<organism evidence="1 2">
    <name type="scientific">Vittaforma corneae (strain ATCC 50505)</name>
    <name type="common">Microsporidian parasite</name>
    <name type="synonym">Nosema corneum</name>
    <dbReference type="NCBI Taxonomy" id="993615"/>
    <lineage>
        <taxon>Eukaryota</taxon>
        <taxon>Fungi</taxon>
        <taxon>Fungi incertae sedis</taxon>
        <taxon>Microsporidia</taxon>
        <taxon>Nosematidae</taxon>
        <taxon>Vittaforma</taxon>
    </lineage>
</organism>
<evidence type="ECO:0008006" key="3">
    <source>
        <dbReference type="Google" id="ProtNLM"/>
    </source>
</evidence>
<accession>L2GP29</accession>
<sequence>MDIENIFPTIKDAHAYLKHRNYASALQVYVDILNDVEEDSEEYSHILLEYAQCLVENVMHQSEMNYKKILQTRNPQDEGEIEEDLENCWVCLETCRLHFTDLNNRSKLAEVYKGLGDVLCLKNCFDEGKLEYLKAIDNCDDDSLTAEILECIAECYRNMKMYDDSIGYYKQVVEMYTKLGMNKEAEECMNLIEGLTTLANREDEEYESTQDSDAEPVNINHLKKSKFM</sequence>
<evidence type="ECO:0000313" key="1">
    <source>
        <dbReference type="EMBL" id="ELA42265.1"/>
    </source>
</evidence>
<proteinExistence type="predicted"/>
<gene>
    <name evidence="1" type="ORF">VICG_00664</name>
</gene>
<reference evidence="2" key="1">
    <citation type="submission" date="2011-05" db="EMBL/GenBank/DDBJ databases">
        <title>The genome sequence of Vittaforma corneae strain ATCC 50505.</title>
        <authorList>
            <consortium name="The Broad Institute Genome Sequencing Platform"/>
            <person name="Cuomo C."/>
            <person name="Didier E."/>
            <person name="Bowers L."/>
            <person name="Young S.K."/>
            <person name="Zeng Q."/>
            <person name="Gargeya S."/>
            <person name="Fitzgerald M."/>
            <person name="Haas B."/>
            <person name="Abouelleil A."/>
            <person name="Alvarado L."/>
            <person name="Arachchi H.M."/>
            <person name="Berlin A."/>
            <person name="Chapman S.B."/>
            <person name="Gearin G."/>
            <person name="Goldberg J."/>
            <person name="Griggs A."/>
            <person name="Gujja S."/>
            <person name="Hansen M."/>
            <person name="Heiman D."/>
            <person name="Howarth C."/>
            <person name="Larimer J."/>
            <person name="Lui A."/>
            <person name="MacDonald P.J.P."/>
            <person name="McCowen C."/>
            <person name="Montmayeur A."/>
            <person name="Murphy C."/>
            <person name="Neiman D."/>
            <person name="Pearson M."/>
            <person name="Priest M."/>
            <person name="Roberts A."/>
            <person name="Saif S."/>
            <person name="Shea T."/>
            <person name="Sisk P."/>
            <person name="Stolte C."/>
            <person name="Sykes S."/>
            <person name="Wortman J."/>
            <person name="Nusbaum C."/>
            <person name="Birren B."/>
        </authorList>
    </citation>
    <scope>NUCLEOTIDE SEQUENCE [LARGE SCALE GENOMIC DNA]</scope>
    <source>
        <strain evidence="2">ATCC 50505</strain>
    </source>
</reference>
<dbReference type="Gene3D" id="1.25.40.10">
    <property type="entry name" value="Tetratricopeptide repeat domain"/>
    <property type="match status" value="1"/>
</dbReference>
<protein>
    <recommendedName>
        <fullName evidence="3">Tetratricopeptide SHNi-TPR domain-containing protein</fullName>
    </recommendedName>
</protein>
<dbReference type="OrthoDB" id="5587616at2759"/>
<dbReference type="AlphaFoldDB" id="L2GP29"/>
<dbReference type="InParanoid" id="L2GP29"/>
<name>L2GP29_VITCO</name>
<dbReference type="Proteomes" id="UP000011082">
    <property type="component" value="Unassembled WGS sequence"/>
</dbReference>